<reference evidence="2 3" key="1">
    <citation type="submission" date="2019-04" db="EMBL/GenBank/DDBJ databases">
        <title>Genome sequencing of Clostridium botulinum Groups I-IV and Clostridium butyricum.</title>
        <authorList>
            <person name="Brunt J."/>
            <person name="Van Vliet A.H.M."/>
            <person name="Stringer S.C."/>
            <person name="Carter A.T."/>
            <person name="Peck M.W."/>
        </authorList>
    </citation>
    <scope>NUCLEOTIDE SEQUENCE [LARGE SCALE GENOMIC DNA]</scope>
    <source>
        <strain evidence="2 3">CB-K-33E</strain>
    </source>
</reference>
<dbReference type="OrthoDB" id="2328079at2"/>
<keyword evidence="1" id="KW-0175">Coiled coil</keyword>
<gene>
    <name evidence="2" type="ORF">FDB51_07730</name>
</gene>
<dbReference type="AlphaFoldDB" id="A0A846JQA4"/>
<feature type="coiled-coil region" evidence="1">
    <location>
        <begin position="317"/>
        <end position="351"/>
    </location>
</feature>
<organism evidence="2 3">
    <name type="scientific">Clostridium botulinum</name>
    <dbReference type="NCBI Taxonomy" id="1491"/>
    <lineage>
        <taxon>Bacteria</taxon>
        <taxon>Bacillati</taxon>
        <taxon>Bacillota</taxon>
        <taxon>Clostridia</taxon>
        <taxon>Eubacteriales</taxon>
        <taxon>Clostridiaceae</taxon>
        <taxon>Clostridium</taxon>
    </lineage>
</organism>
<dbReference type="EMBL" id="SWVK01000009">
    <property type="protein sequence ID" value="NFN35019.1"/>
    <property type="molecule type" value="Genomic_DNA"/>
</dbReference>
<dbReference type="CDD" id="cd07953">
    <property type="entry name" value="PUA"/>
    <property type="match status" value="1"/>
</dbReference>
<proteinExistence type="predicted"/>
<dbReference type="RefSeq" id="WP_053342069.1">
    <property type="nucleotide sequence ID" value="NZ_LFPD01000007.1"/>
</dbReference>
<dbReference type="Proteomes" id="UP000473681">
    <property type="component" value="Unassembled WGS sequence"/>
</dbReference>
<name>A0A846JQA4_CLOBO</name>
<comment type="caution">
    <text evidence="2">The sequence shown here is derived from an EMBL/GenBank/DDBJ whole genome shotgun (WGS) entry which is preliminary data.</text>
</comment>
<sequence length="360" mass="42722">MELSIKEESLLNKIGINVFPKNRNYWFIRTQGGNYYDDFTNENFVGIEWDEISDLNFIKSATEDQWKEKIKKCYKDVDKPGYIMNQIKKFVYDIKKGDIVLIPNEKSRWIAIGEILDDDIEIYEEDKSETDFESLLDYLDESDDKEKKIIIKKRRKVKWLKTFKRSEWDPYLLNIIYSHSAVADANKYNIFIDRMLSQFYIKGDEGYFTYRINKKSNIPYSDMLSFLNNNDKLMNYICNKFPEWKFNKDDIILKVNVQSKGPLQLKSKMFTILICGTIITALFGSHFNFEFLGAKVDIESEGLPKLISTVMEVNEKIMKEKEDDEELKQLVKDFKENQEKLEIEVPEKQNKLDNELNIEK</sequence>
<evidence type="ECO:0000313" key="3">
    <source>
        <dbReference type="Proteomes" id="UP000473681"/>
    </source>
</evidence>
<accession>A0A846JQA4</accession>
<protein>
    <submittedName>
        <fullName evidence="2">Uncharacterized protein</fullName>
    </submittedName>
</protein>
<evidence type="ECO:0000256" key="1">
    <source>
        <dbReference type="SAM" id="Coils"/>
    </source>
</evidence>
<evidence type="ECO:0000313" key="2">
    <source>
        <dbReference type="EMBL" id="NFN35019.1"/>
    </source>
</evidence>